<dbReference type="GeneID" id="7200240"/>
<reference evidence="3" key="2">
    <citation type="submission" date="2008-08" db="EMBL/GenBank/DDBJ databases">
        <authorList>
            <consortium name="Diatom Consortium"/>
            <person name="Grigoriev I."/>
            <person name="Grimwood J."/>
            <person name="Kuo A."/>
            <person name="Otillar R.P."/>
            <person name="Salamov A."/>
            <person name="Detter J.C."/>
            <person name="Lindquist E."/>
            <person name="Shapiro H."/>
            <person name="Lucas S."/>
            <person name="Glavina del Rio T."/>
            <person name="Pitluck S."/>
            <person name="Rokhsar D."/>
            <person name="Bowler C."/>
        </authorList>
    </citation>
    <scope>GENOME REANNOTATION</scope>
    <source>
        <strain evidence="3">CCAP 1055/1</strain>
    </source>
</reference>
<reference evidence="2 3" key="1">
    <citation type="journal article" date="2008" name="Nature">
        <title>The Phaeodactylum genome reveals the evolutionary history of diatom genomes.</title>
        <authorList>
            <person name="Bowler C."/>
            <person name="Allen A.E."/>
            <person name="Badger J.H."/>
            <person name="Grimwood J."/>
            <person name="Jabbari K."/>
            <person name="Kuo A."/>
            <person name="Maheswari U."/>
            <person name="Martens C."/>
            <person name="Maumus F."/>
            <person name="Otillar R.P."/>
            <person name="Rayko E."/>
            <person name="Salamov A."/>
            <person name="Vandepoele K."/>
            <person name="Beszteri B."/>
            <person name="Gruber A."/>
            <person name="Heijde M."/>
            <person name="Katinka M."/>
            <person name="Mock T."/>
            <person name="Valentin K."/>
            <person name="Verret F."/>
            <person name="Berges J.A."/>
            <person name="Brownlee C."/>
            <person name="Cadoret J.P."/>
            <person name="Chiovitti A."/>
            <person name="Choi C.J."/>
            <person name="Coesel S."/>
            <person name="De Martino A."/>
            <person name="Detter J.C."/>
            <person name="Durkin C."/>
            <person name="Falciatore A."/>
            <person name="Fournet J."/>
            <person name="Haruta M."/>
            <person name="Huysman M.J."/>
            <person name="Jenkins B.D."/>
            <person name="Jiroutova K."/>
            <person name="Jorgensen R.E."/>
            <person name="Joubert Y."/>
            <person name="Kaplan A."/>
            <person name="Kroger N."/>
            <person name="Kroth P.G."/>
            <person name="La Roche J."/>
            <person name="Lindquist E."/>
            <person name="Lommer M."/>
            <person name="Martin-Jezequel V."/>
            <person name="Lopez P.J."/>
            <person name="Lucas S."/>
            <person name="Mangogna M."/>
            <person name="McGinnis K."/>
            <person name="Medlin L.K."/>
            <person name="Montsant A."/>
            <person name="Oudot-Le Secq M.P."/>
            <person name="Napoli C."/>
            <person name="Obornik M."/>
            <person name="Parker M.S."/>
            <person name="Petit J.L."/>
            <person name="Porcel B.M."/>
            <person name="Poulsen N."/>
            <person name="Robison M."/>
            <person name="Rychlewski L."/>
            <person name="Rynearson T.A."/>
            <person name="Schmutz J."/>
            <person name="Shapiro H."/>
            <person name="Siaut M."/>
            <person name="Stanley M."/>
            <person name="Sussman M.R."/>
            <person name="Taylor A.R."/>
            <person name="Vardi A."/>
            <person name="von Dassow P."/>
            <person name="Vyverman W."/>
            <person name="Willis A."/>
            <person name="Wyrwicz L.S."/>
            <person name="Rokhsar D.S."/>
            <person name="Weissenbach J."/>
            <person name="Armbrust E.V."/>
            <person name="Green B.R."/>
            <person name="Van de Peer Y."/>
            <person name="Grigoriev I.V."/>
        </authorList>
    </citation>
    <scope>NUCLEOTIDE SEQUENCE [LARGE SCALE GENOMIC DNA]</scope>
    <source>
        <strain evidence="2 3">CCAP 1055/1</strain>
    </source>
</reference>
<dbReference type="AlphaFoldDB" id="B7FWV2"/>
<feature type="region of interest" description="Disordered" evidence="1">
    <location>
        <begin position="542"/>
        <end position="578"/>
    </location>
</feature>
<dbReference type="PaxDb" id="2850-Phatr45213"/>
<feature type="compositionally biased region" description="Basic residues" evidence="1">
    <location>
        <begin position="555"/>
        <end position="565"/>
    </location>
</feature>
<dbReference type="InParanoid" id="B7FWV2"/>
<evidence type="ECO:0000256" key="1">
    <source>
        <dbReference type="SAM" id="MobiDB-lite"/>
    </source>
</evidence>
<feature type="region of interest" description="Disordered" evidence="1">
    <location>
        <begin position="77"/>
        <end position="106"/>
    </location>
</feature>
<dbReference type="Proteomes" id="UP000000759">
    <property type="component" value="Chromosome 6"/>
</dbReference>
<dbReference type="RefSeq" id="XP_002179445.1">
    <property type="nucleotide sequence ID" value="XM_002179409.1"/>
</dbReference>
<protein>
    <submittedName>
        <fullName evidence="2">Uncharacterized protein</fullName>
    </submittedName>
</protein>
<feature type="region of interest" description="Disordered" evidence="1">
    <location>
        <begin position="358"/>
        <end position="441"/>
    </location>
</feature>
<proteinExistence type="predicted"/>
<feature type="region of interest" description="Disordered" evidence="1">
    <location>
        <begin position="1"/>
        <end position="39"/>
    </location>
</feature>
<feature type="compositionally biased region" description="Basic and acidic residues" evidence="1">
    <location>
        <begin position="426"/>
        <end position="437"/>
    </location>
</feature>
<sequence>MMTLTPSNLSSFPGGNQTMETTTKSSAARPSMFRKSLSVRSLSSQSNALVKQKGAFTVQRSKRIEPSSEVNRIGISEQGFSCQRETEKRPVTRPPDYEGSLVGNKTTTSRRSFLRMNMYAHSQSATNLIPKEKSFQRSSSCRSVVSKQTKSSDCVMKAKLRSTRGTYGTGEQQNSIGKQSKGDVRNAFKTMLDRPSHLQGDSGLPKSTALAMPAILIETSDVGEEGTDLGDSFFQCVGNEGSTKDCMERESRYSTVAPVTAFSDHNKPIPETKMRKMLKKALSINWTRNLAPKQQGPAEDEKNTEAAHANPNSESRKKCPPQTSTSRRPHLRKSSSIRARKEKSFAAIILGNEELSTKPSQLFPSKPRSLTQRRQHQNQSDARRQVSVNSGYDSFKKLPSTPHLTSFRESDLTLPVSDRMGSKLSESGKTKPSREPSTDDLLQITPAGEARTALMRRPKGKRFFQLNQMPNESDLCTTSRTGGVHVNIEVICQLCDQEGHSAKHCFLLHPFKAKPMGPATVSDLHVEAENATPEILRFAAEDAVKNQQSADTKTSRGRTKRKTRHLGQPLPGYDSPPQMSVELGILQQGLKKESSERPDSEKLSLGKDIVYQPVHESDTTVFLTPPLRRPTGEHLSEMYEWQQAFLPR</sequence>
<dbReference type="EMBL" id="CM000609">
    <property type="protein sequence ID" value="EEC49268.1"/>
    <property type="molecule type" value="Genomic_DNA"/>
</dbReference>
<feature type="compositionally biased region" description="Polar residues" evidence="1">
    <location>
        <begin position="1"/>
        <end position="28"/>
    </location>
</feature>
<feature type="compositionally biased region" description="Polar residues" evidence="1">
    <location>
        <begin position="358"/>
        <end position="370"/>
    </location>
</feature>
<feature type="compositionally biased region" description="Polar residues" evidence="1">
    <location>
        <begin position="377"/>
        <end position="392"/>
    </location>
</feature>
<feature type="region of interest" description="Disordered" evidence="1">
    <location>
        <begin position="286"/>
        <end position="339"/>
    </location>
</feature>
<dbReference type="KEGG" id="pti:PHATRDRAFT_45213"/>
<keyword evidence="3" id="KW-1185">Reference proteome</keyword>
<accession>B7FWV2</accession>
<organism evidence="2 3">
    <name type="scientific">Phaeodactylum tricornutum (strain CCAP 1055/1)</name>
    <dbReference type="NCBI Taxonomy" id="556484"/>
    <lineage>
        <taxon>Eukaryota</taxon>
        <taxon>Sar</taxon>
        <taxon>Stramenopiles</taxon>
        <taxon>Ochrophyta</taxon>
        <taxon>Bacillariophyta</taxon>
        <taxon>Bacillariophyceae</taxon>
        <taxon>Bacillariophycidae</taxon>
        <taxon>Naviculales</taxon>
        <taxon>Phaeodactylaceae</taxon>
        <taxon>Phaeodactylum</taxon>
    </lineage>
</organism>
<feature type="compositionally biased region" description="Basic residues" evidence="1">
    <location>
        <begin position="327"/>
        <end position="339"/>
    </location>
</feature>
<evidence type="ECO:0000313" key="3">
    <source>
        <dbReference type="Proteomes" id="UP000000759"/>
    </source>
</evidence>
<evidence type="ECO:0000313" key="2">
    <source>
        <dbReference type="EMBL" id="EEC49268.1"/>
    </source>
</evidence>
<gene>
    <name evidence="2" type="ORF">PHATRDRAFT_45213</name>
</gene>
<name>B7FWV2_PHATC</name>